<keyword evidence="1" id="KW-0233">DNA recombination</keyword>
<dbReference type="SUPFAM" id="SSF56349">
    <property type="entry name" value="DNA breaking-rejoining enzymes"/>
    <property type="match status" value="1"/>
</dbReference>
<sequence length="698" mass="78830">MTTPQVAHTPVFIDPDAFVLGGHELREGIELATTSRFGDDIWDLHPINHQDQLARSILNFPTLPEPFRAVTKELFYALLVGELPPGEARLKQVSIRIAFSHVKKFLDWSHGRGRCTLAAITREDLVDYQQWVLLTDLSPTQRGMHRRAARLFWVFRDALHTDRLTVDPQRLQAWHNHSSHPPRRIENATDRIPEEVISPLLVWGLRWVNDFSVDILAAREEWWSLYTARHAMDQRKPFAGGPLPARLAKLQHLLDDYRSQRRPLPTTADGEVNANFLARQLHTESTFISRATGRAMVAAAAAEVGFADGCYLFTPVRACIDSAPWLTGFDYHRMPELSRMLLTACYVVIAYLSGMRDSEVKHLQRDCVSRQRDAQGNVYRRTITSRAFKGETPKGVTASWVVSESVERAVGVLEQLQPDDAKYLFTALSATMGSCGTDRSRSVTIKCTNKNLNEFVDWINAYCAAHNRADDIPLIRRQRWRLTSGQFRRTLAWFIARRPGGAIAGTIQYRHHSIQMFEGYAGTTESGFRGEVEAEQSLQRGERLLAMIENNEHHDLRGPAAPEAEERLTNLQRGSAYTGSVVTDPRRLRRIMRSEDPNIYLGHFVTCVYNPDKALCRRQLAPAGDPSLPDLANCQPLQCRNVALTADNLQALTDQLHQLDAHLATAELLAPFVAHRLTQQRRDLAALLEAATAPKDIV</sequence>
<accession>A0A0Q2R8G3</accession>
<dbReference type="EMBL" id="LQOY01000126">
    <property type="protein sequence ID" value="ORV81048.1"/>
    <property type="molecule type" value="Genomic_DNA"/>
</dbReference>
<dbReference type="AlphaFoldDB" id="A0A0Q2R8G3"/>
<dbReference type="GO" id="GO:0003677">
    <property type="term" value="F:DNA binding"/>
    <property type="evidence" value="ECO:0007669"/>
    <property type="project" value="InterPro"/>
</dbReference>
<protein>
    <recommendedName>
        <fullName evidence="6">Integrase</fullName>
    </recommendedName>
</protein>
<evidence type="ECO:0008006" key="6">
    <source>
        <dbReference type="Google" id="ProtNLM"/>
    </source>
</evidence>
<dbReference type="OrthoDB" id="8776710at2"/>
<gene>
    <name evidence="2" type="ORF">AO501_03590</name>
    <name evidence="3" type="ORF">AWC08_29860</name>
</gene>
<dbReference type="Proteomes" id="UP000193928">
    <property type="component" value="Unassembled WGS sequence"/>
</dbReference>
<dbReference type="Proteomes" id="UP000051677">
    <property type="component" value="Unassembled WGS sequence"/>
</dbReference>
<dbReference type="GO" id="GO:0006310">
    <property type="term" value="P:DNA recombination"/>
    <property type="evidence" value="ECO:0007669"/>
    <property type="project" value="UniProtKB-KW"/>
</dbReference>
<reference evidence="3 5" key="2">
    <citation type="submission" date="2016-01" db="EMBL/GenBank/DDBJ databases">
        <title>The new phylogeny of the genus Mycobacterium.</title>
        <authorList>
            <person name="Tarcisio F."/>
            <person name="Conor M."/>
            <person name="Antonella G."/>
            <person name="Elisabetta G."/>
            <person name="Giulia F.S."/>
            <person name="Sara T."/>
            <person name="Anna F."/>
            <person name="Clotilde B."/>
            <person name="Roberto B."/>
            <person name="Veronica D.S."/>
            <person name="Fabio R."/>
            <person name="Monica P."/>
            <person name="Olivier J."/>
            <person name="Enrico T."/>
            <person name="Nicola S."/>
        </authorList>
    </citation>
    <scope>NUCLEOTIDE SEQUENCE [LARGE SCALE GENOMIC DNA]</scope>
    <source>
        <strain evidence="3 5">DSM 44160</strain>
    </source>
</reference>
<proteinExistence type="predicted"/>
<dbReference type="Gene3D" id="1.10.443.10">
    <property type="entry name" value="Intergrase catalytic core"/>
    <property type="match status" value="1"/>
</dbReference>
<reference evidence="2 4" key="1">
    <citation type="submission" date="2015-10" db="EMBL/GenBank/DDBJ databases">
        <title>Mycobacterium gordonae draft genome assembly.</title>
        <authorList>
            <person name="Ustinova V."/>
            <person name="Smirnova T."/>
            <person name="Blagodatskikh K."/>
            <person name="Varlamov D."/>
            <person name="Larionova E."/>
            <person name="Chernousova L."/>
        </authorList>
    </citation>
    <scope>NUCLEOTIDE SEQUENCE [LARGE SCALE GENOMIC DNA]</scope>
    <source>
        <strain evidence="2 4">CTRI 14-8773</strain>
    </source>
</reference>
<dbReference type="GO" id="GO:0015074">
    <property type="term" value="P:DNA integration"/>
    <property type="evidence" value="ECO:0007669"/>
    <property type="project" value="InterPro"/>
</dbReference>
<evidence type="ECO:0000313" key="3">
    <source>
        <dbReference type="EMBL" id="ORV81048.1"/>
    </source>
</evidence>
<organism evidence="2 4">
    <name type="scientific">Mycobacterium gordonae</name>
    <dbReference type="NCBI Taxonomy" id="1778"/>
    <lineage>
        <taxon>Bacteria</taxon>
        <taxon>Bacillati</taxon>
        <taxon>Actinomycetota</taxon>
        <taxon>Actinomycetes</taxon>
        <taxon>Mycobacteriales</taxon>
        <taxon>Mycobacteriaceae</taxon>
        <taxon>Mycobacterium</taxon>
    </lineage>
</organism>
<dbReference type="RefSeq" id="WP_055576809.1">
    <property type="nucleotide sequence ID" value="NZ_JACKSU010000086.1"/>
</dbReference>
<evidence type="ECO:0000313" key="5">
    <source>
        <dbReference type="Proteomes" id="UP000193928"/>
    </source>
</evidence>
<comment type="caution">
    <text evidence="2">The sequence shown here is derived from an EMBL/GenBank/DDBJ whole genome shotgun (WGS) entry which is preliminary data.</text>
</comment>
<evidence type="ECO:0000313" key="4">
    <source>
        <dbReference type="Proteomes" id="UP000051677"/>
    </source>
</evidence>
<dbReference type="EMBL" id="LKTM01000031">
    <property type="protein sequence ID" value="KQH80318.1"/>
    <property type="molecule type" value="Genomic_DNA"/>
</dbReference>
<keyword evidence="5" id="KW-1185">Reference proteome</keyword>
<name>A0A0Q2R8G3_MYCGO</name>
<dbReference type="InterPro" id="IPR013762">
    <property type="entry name" value="Integrase-like_cat_sf"/>
</dbReference>
<dbReference type="InterPro" id="IPR011010">
    <property type="entry name" value="DNA_brk_join_enz"/>
</dbReference>
<evidence type="ECO:0000313" key="2">
    <source>
        <dbReference type="EMBL" id="KQH80318.1"/>
    </source>
</evidence>
<evidence type="ECO:0000256" key="1">
    <source>
        <dbReference type="ARBA" id="ARBA00023172"/>
    </source>
</evidence>